<dbReference type="Pfam" id="PF13173">
    <property type="entry name" value="AAA_14"/>
    <property type="match status" value="1"/>
</dbReference>
<dbReference type="AlphaFoldDB" id="A0A388TBD8"/>
<dbReference type="EMBL" id="BGZN01000017">
    <property type="protein sequence ID" value="GBR73686.1"/>
    <property type="molecule type" value="Genomic_DNA"/>
</dbReference>
<dbReference type="PANTHER" id="PTHR33295:SF8">
    <property type="entry name" value="AAA+ ATPASE DOMAIN-CONTAINING PROTEIN"/>
    <property type="match status" value="1"/>
</dbReference>
<dbReference type="Gene3D" id="3.40.50.300">
    <property type="entry name" value="P-loop containing nucleotide triphosphate hydrolases"/>
    <property type="match status" value="1"/>
</dbReference>
<evidence type="ECO:0000313" key="2">
    <source>
        <dbReference type="EMBL" id="GBR73686.1"/>
    </source>
</evidence>
<reference evidence="2 3" key="1">
    <citation type="journal article" date="2019" name="ISME J.">
        <title>Genome analyses of uncultured TG2/ZB3 bacteria in 'Margulisbacteria' specifically attached to ectosymbiotic spirochetes of protists in the termite gut.</title>
        <authorList>
            <person name="Utami Y.D."/>
            <person name="Kuwahara H."/>
            <person name="Igai K."/>
            <person name="Murakami T."/>
            <person name="Sugaya K."/>
            <person name="Morikawa T."/>
            <person name="Nagura Y."/>
            <person name="Yuki M."/>
            <person name="Deevong P."/>
            <person name="Inoue T."/>
            <person name="Kihara K."/>
            <person name="Lo N."/>
            <person name="Yamada A."/>
            <person name="Ohkuma M."/>
            <person name="Hongoh Y."/>
        </authorList>
    </citation>
    <scope>NUCLEOTIDE SEQUENCE [LARGE SCALE GENOMIC DNA]</scope>
    <source>
        <strain evidence="2">NkOx7-01</strain>
    </source>
</reference>
<dbReference type="InterPro" id="IPR025420">
    <property type="entry name" value="DUF4143"/>
</dbReference>
<dbReference type="InterPro" id="IPR041682">
    <property type="entry name" value="AAA_14"/>
</dbReference>
<evidence type="ECO:0000313" key="3">
    <source>
        <dbReference type="Proteomes" id="UP000269352"/>
    </source>
</evidence>
<keyword evidence="3" id="KW-1185">Reference proteome</keyword>
<protein>
    <submittedName>
        <fullName evidence="2">AAA family ATPase</fullName>
    </submittedName>
</protein>
<dbReference type="InterPro" id="IPR027417">
    <property type="entry name" value="P-loop_NTPase"/>
</dbReference>
<dbReference type="SUPFAM" id="SSF52540">
    <property type="entry name" value="P-loop containing nucleoside triphosphate hydrolases"/>
    <property type="match status" value="1"/>
</dbReference>
<dbReference type="InterPro" id="IPR003593">
    <property type="entry name" value="AAA+_ATPase"/>
</dbReference>
<dbReference type="Proteomes" id="UP000269352">
    <property type="component" value="Unassembled WGS sequence"/>
</dbReference>
<dbReference type="SMART" id="SM00382">
    <property type="entry name" value="AAA"/>
    <property type="match status" value="1"/>
</dbReference>
<accession>A0A388TBD8</accession>
<comment type="caution">
    <text evidence="2">The sequence shown here is derived from an EMBL/GenBank/DDBJ whole genome shotgun (WGS) entry which is preliminary data.</text>
</comment>
<proteinExistence type="predicted"/>
<organism evidence="2 3">
    <name type="scientific">Termititenax aidoneus</name>
    <dbReference type="NCBI Taxonomy" id="2218524"/>
    <lineage>
        <taxon>Bacteria</taxon>
        <taxon>Bacillati</taxon>
        <taxon>Candidatus Margulisiibacteriota</taxon>
        <taxon>Candidatus Termititenacia</taxon>
        <taxon>Candidatus Termititenacales</taxon>
        <taxon>Candidatus Termititenacaceae</taxon>
        <taxon>Candidatus Termititenax</taxon>
    </lineage>
</organism>
<dbReference type="PANTHER" id="PTHR33295">
    <property type="entry name" value="ATPASE"/>
    <property type="match status" value="1"/>
</dbReference>
<gene>
    <name evidence="2" type="ORF">NO1_1014</name>
</gene>
<dbReference type="Pfam" id="PF13635">
    <property type="entry name" value="DUF4143"/>
    <property type="match status" value="1"/>
</dbReference>
<feature type="domain" description="AAA+ ATPase" evidence="1">
    <location>
        <begin position="68"/>
        <end position="188"/>
    </location>
</feature>
<evidence type="ECO:0000259" key="1">
    <source>
        <dbReference type="SMART" id="SM00382"/>
    </source>
</evidence>
<sequence>MLKIVLINIENYLRKVLIDINNFSGIIIAMINTDLLTAALLEQRETFLTRSRGVSREIVPTLAKMLKAPQVIVITGLRRVGKSTLLAQIADAYLEDSFYFVNFEDERLLNFQADDFDLLQETLISLFGEKKTFLLDEIQNVPEWERFVRRLHDQGYKFIVTGSNASLLSQELGTRLTGRSIRVELFPFSFREFLQFRKIVPPNLTHLTAKQKGQLRKQAREYLLIGGIPDALKYPELNWHKTLYDDVLYRDIAARYKLDNTRSLQELAFYLCSNTASSISFNKLKDWLKLGSGNTVKNYITYLENSWLFATINKYAHSVKEQQIAAKKIYGIDTGLLKSVGFAFSENKGRLLENAVFLRLRRNQQKIFYYKTAENYEVDFFLPEQKTFVQAAWQLNSPAVLERELRALSSAVREQPQAKSCVIVTENIKQIYQWDKLHIQVVPLYEWLL</sequence>
<name>A0A388TBD8_TERA1</name>